<dbReference type="Gene3D" id="3.40.50.2000">
    <property type="entry name" value="Glycogen Phosphorylase B"/>
    <property type="match status" value="1"/>
</dbReference>
<dbReference type="RefSeq" id="WP_349956753.1">
    <property type="nucleotide sequence ID" value="NZ_CP157960.1"/>
</dbReference>
<name>A0AAU7RQH2_9HYPH</name>
<sequence>MENNVASQSSRVLLVDHMCVLPYGHNLNGLVLFEQALRPFFDSSMCLATRKLPDEAEQASLVDRVLSYPYDGLIEAPATRISKNQRNTVAKEVSYVPLLKLLARRAFYTGLSIFLRYDYVRARTRRDWRDVFKRYKVGPDDVIFFPSAEYYGCLSLLDIIRKLPLAQRPKVHFRMIGVMESANYTLESGRPQFVSEIRRALADKIHLSVSAETPPYCELLERLIGCPVTYMPYPLASKQEVITWDSVKVVTSPGQGRIDKGFMRLYAIICGLQSKGALDRFYFDIQDMRRTDNQFRARYQSILKHVPNLILRPARLKQAEIDEIYRKSDILILPYDAETYALRGSAVYQEGLAVGRPVVCSTGLGFSELVRKYGNGLVATSDFEFSDKILELAEWSKEDVEQRVSAARALYQSDFELGLKAILESFNNDHA</sequence>
<dbReference type="AlphaFoldDB" id="A0AAU7RQH2"/>
<dbReference type="EC" id="2.4.-.-" evidence="1"/>
<dbReference type="SUPFAM" id="SSF53756">
    <property type="entry name" value="UDP-Glycosyltransferase/glycogen phosphorylase"/>
    <property type="match status" value="1"/>
</dbReference>
<gene>
    <name evidence="1" type="ORF">ABM479_16635</name>
</gene>
<organism evidence="1">
    <name type="scientific">Rhizobium sp. ZPR3</name>
    <dbReference type="NCBI Taxonomy" id="3158967"/>
    <lineage>
        <taxon>Bacteria</taxon>
        <taxon>Pseudomonadati</taxon>
        <taxon>Pseudomonadota</taxon>
        <taxon>Alphaproteobacteria</taxon>
        <taxon>Hyphomicrobiales</taxon>
        <taxon>Rhizobiaceae</taxon>
        <taxon>Rhizobium/Agrobacterium group</taxon>
        <taxon>Rhizobium</taxon>
    </lineage>
</organism>
<keyword evidence="1" id="KW-0328">Glycosyltransferase</keyword>
<reference evidence="1" key="1">
    <citation type="submission" date="2024-06" db="EMBL/GenBank/DDBJ databases">
        <authorList>
            <person name="Li T."/>
            <person name="Gao R."/>
        </authorList>
    </citation>
    <scope>NUCLEOTIDE SEQUENCE</scope>
    <source>
        <strain evidence="1">ZPR3</strain>
    </source>
</reference>
<dbReference type="Pfam" id="PF13692">
    <property type="entry name" value="Glyco_trans_1_4"/>
    <property type="match status" value="1"/>
</dbReference>
<evidence type="ECO:0000313" key="1">
    <source>
        <dbReference type="EMBL" id="XBT92383.1"/>
    </source>
</evidence>
<dbReference type="EMBL" id="CP157960">
    <property type="protein sequence ID" value="XBT92383.1"/>
    <property type="molecule type" value="Genomic_DNA"/>
</dbReference>
<keyword evidence="1" id="KW-0808">Transferase</keyword>
<accession>A0AAU7RQH2</accession>
<dbReference type="GO" id="GO:0016757">
    <property type="term" value="F:glycosyltransferase activity"/>
    <property type="evidence" value="ECO:0007669"/>
    <property type="project" value="UniProtKB-KW"/>
</dbReference>
<proteinExistence type="predicted"/>
<protein>
    <submittedName>
        <fullName evidence="1">Glycosyltransferase</fullName>
        <ecNumber evidence="1">2.4.-.-</ecNumber>
    </submittedName>
</protein>